<protein>
    <submittedName>
        <fullName evidence="2">SusD/RagB family nutrient-binding outer membrane lipoprotein</fullName>
    </submittedName>
</protein>
<dbReference type="Pfam" id="PF12771">
    <property type="entry name" value="SusD-like_2"/>
    <property type="match status" value="1"/>
</dbReference>
<reference evidence="2 3" key="1">
    <citation type="submission" date="2021-08" db="EMBL/GenBank/DDBJ databases">
        <title>The genome sequence of Chitinophaga sp. B61.</title>
        <authorList>
            <person name="Zhang X."/>
        </authorList>
    </citation>
    <scope>NUCLEOTIDE SEQUENCE [LARGE SCALE GENOMIC DNA]</scope>
    <source>
        <strain evidence="2 3">B61</strain>
    </source>
</reference>
<sequence>MKKSIIRSTAGMLAVVALSLAGCSKYLDINDDPTKVDDLDPAYLLPSAQAATAMVVGGSFQITGGIWAQYWTQGVSNSQYTTTDQYNVQATDFDRPWLISYAGALQDLQVIVNNANSTRLAQYAAIAELLKAYQFQVLTDAFGDVPVADAVKAFSDNVIAPKYDAQKVVYDSIFAMIDRGLENIDPASTAGPGEDDLIFGGDMNKWIAFGNTLKLRAYMRLSEIDPTRASNGIAALSGASFLTEDAKIDYVAAGGNNNPLYAEILGLNFTQNLVASKTATDQMNAAGDPRVSVFYKPDTDTTGITGIPQGSFRIKWTYNFSIPSSVVGASAREAASATAPVKFMSAAESYFLQAEAAARGWLPGANARNLYQAGITASFEAYDVAPGTFITNTVAAFPATEEAQIQAIITQKYFAMCGNQNFEAWTEWRRTGYPSFFVQSVSSVLGAGQWPVRFLYPNQEVTRNPSFPGAKLVTEKMWWDAN</sequence>
<evidence type="ECO:0000313" key="3">
    <source>
        <dbReference type="Proteomes" id="UP000812961"/>
    </source>
</evidence>
<dbReference type="SUPFAM" id="SSF48452">
    <property type="entry name" value="TPR-like"/>
    <property type="match status" value="1"/>
</dbReference>
<proteinExistence type="predicted"/>
<evidence type="ECO:0000313" key="2">
    <source>
        <dbReference type="EMBL" id="MBW8685823.1"/>
    </source>
</evidence>
<feature type="signal peptide" evidence="1">
    <location>
        <begin position="1"/>
        <end position="21"/>
    </location>
</feature>
<dbReference type="Gene3D" id="1.25.40.390">
    <property type="match status" value="1"/>
</dbReference>
<dbReference type="InterPro" id="IPR041662">
    <property type="entry name" value="SusD-like_2"/>
</dbReference>
<organism evidence="2 3">
    <name type="scientific">Chitinophaga rhizophila</name>
    <dbReference type="NCBI Taxonomy" id="2866212"/>
    <lineage>
        <taxon>Bacteria</taxon>
        <taxon>Pseudomonadati</taxon>
        <taxon>Bacteroidota</taxon>
        <taxon>Chitinophagia</taxon>
        <taxon>Chitinophagales</taxon>
        <taxon>Chitinophagaceae</taxon>
        <taxon>Chitinophaga</taxon>
    </lineage>
</organism>
<gene>
    <name evidence="2" type="ORF">K1Y79_15895</name>
</gene>
<dbReference type="RefSeq" id="WP_220251154.1">
    <property type="nucleotide sequence ID" value="NZ_JAICCF010000003.1"/>
</dbReference>
<dbReference type="EMBL" id="JAICCF010000003">
    <property type="protein sequence ID" value="MBW8685823.1"/>
    <property type="molecule type" value="Genomic_DNA"/>
</dbReference>
<keyword evidence="1" id="KW-0732">Signal</keyword>
<dbReference type="PROSITE" id="PS51257">
    <property type="entry name" value="PROKAR_LIPOPROTEIN"/>
    <property type="match status" value="1"/>
</dbReference>
<keyword evidence="3" id="KW-1185">Reference proteome</keyword>
<evidence type="ECO:0000256" key="1">
    <source>
        <dbReference type="SAM" id="SignalP"/>
    </source>
</evidence>
<comment type="caution">
    <text evidence="2">The sequence shown here is derived from an EMBL/GenBank/DDBJ whole genome shotgun (WGS) entry which is preliminary data.</text>
</comment>
<keyword evidence="2" id="KW-0449">Lipoprotein</keyword>
<dbReference type="Proteomes" id="UP000812961">
    <property type="component" value="Unassembled WGS sequence"/>
</dbReference>
<feature type="chain" id="PRO_5046779300" evidence="1">
    <location>
        <begin position="22"/>
        <end position="482"/>
    </location>
</feature>
<accession>A0ABS7GDS3</accession>
<name>A0ABS7GDS3_9BACT</name>
<dbReference type="InterPro" id="IPR011990">
    <property type="entry name" value="TPR-like_helical_dom_sf"/>
</dbReference>